<gene>
    <name evidence="2" type="ORF">A3C04_02910</name>
</gene>
<keyword evidence="1" id="KW-0472">Membrane</keyword>
<evidence type="ECO:0000313" key="3">
    <source>
        <dbReference type="Proteomes" id="UP000178092"/>
    </source>
</evidence>
<evidence type="ECO:0000313" key="2">
    <source>
        <dbReference type="EMBL" id="OHA67861.1"/>
    </source>
</evidence>
<sequence length="387" mass="43859">MKRKTSRGNAVRMTITLVFMMVLGGIFYWQTREKSEIHELTTTPSASSLPARLSLNDQFRKDTGRNYADNQILWLEQKDLTGDGMYEYVVGMAKEREAPVSSYQWQIFASDGVRYYVVYNREEGLYQAPEFHQQADINADGKEEVVVTERECGAHTCFVEVFIVQWNGTKWVNLAEGIEAFPGIFELQDENEDGIQEVRMEGGLISSLGAGLQREVTLLYAYEGPMKGYALSRTEKKQNDIYFIMLDANEALRKKEWVKAGELAKMVLENPNMTDSGMAPERSRVRIVSYAGILAMISVVAQNSDDIGRAEQIRQQLEQYREGDNPYVEAAQTLLQIYEETKDVSKACSAMETKSLAGGEAVADFFESYGYAQERMNLMNICPLLKL</sequence>
<dbReference type="InterPro" id="IPR028994">
    <property type="entry name" value="Integrin_alpha_N"/>
</dbReference>
<organism evidence="2 3">
    <name type="scientific">Candidatus Wildermuthbacteria bacterium RIFCSPHIGHO2_02_FULL_45_25</name>
    <dbReference type="NCBI Taxonomy" id="1802450"/>
    <lineage>
        <taxon>Bacteria</taxon>
        <taxon>Candidatus Wildermuthiibacteriota</taxon>
    </lineage>
</organism>
<dbReference type="AlphaFoldDB" id="A0A1G2R6Z7"/>
<protein>
    <recommendedName>
        <fullName evidence="4">VCBS repeat-containing protein</fullName>
    </recommendedName>
</protein>
<name>A0A1G2R6Z7_9BACT</name>
<evidence type="ECO:0008006" key="4">
    <source>
        <dbReference type="Google" id="ProtNLM"/>
    </source>
</evidence>
<proteinExistence type="predicted"/>
<accession>A0A1G2R6Z7</accession>
<reference evidence="2 3" key="1">
    <citation type="journal article" date="2016" name="Nat. Commun.">
        <title>Thousands of microbial genomes shed light on interconnected biogeochemical processes in an aquifer system.</title>
        <authorList>
            <person name="Anantharaman K."/>
            <person name="Brown C.T."/>
            <person name="Hug L.A."/>
            <person name="Sharon I."/>
            <person name="Castelle C.J."/>
            <person name="Probst A.J."/>
            <person name="Thomas B.C."/>
            <person name="Singh A."/>
            <person name="Wilkins M.J."/>
            <person name="Karaoz U."/>
            <person name="Brodie E.L."/>
            <person name="Williams K.H."/>
            <person name="Hubbard S.S."/>
            <person name="Banfield J.F."/>
        </authorList>
    </citation>
    <scope>NUCLEOTIDE SEQUENCE [LARGE SCALE GENOMIC DNA]</scope>
</reference>
<keyword evidence="1" id="KW-1133">Transmembrane helix</keyword>
<feature type="transmembrane region" description="Helical" evidence="1">
    <location>
        <begin position="12"/>
        <end position="29"/>
    </location>
</feature>
<comment type="caution">
    <text evidence="2">The sequence shown here is derived from an EMBL/GenBank/DDBJ whole genome shotgun (WGS) entry which is preliminary data.</text>
</comment>
<dbReference type="EMBL" id="MHTV01000002">
    <property type="protein sequence ID" value="OHA67861.1"/>
    <property type="molecule type" value="Genomic_DNA"/>
</dbReference>
<dbReference type="Proteomes" id="UP000178092">
    <property type="component" value="Unassembled WGS sequence"/>
</dbReference>
<evidence type="ECO:0000256" key="1">
    <source>
        <dbReference type="SAM" id="Phobius"/>
    </source>
</evidence>
<keyword evidence="1" id="KW-0812">Transmembrane</keyword>
<dbReference type="SUPFAM" id="SSF69318">
    <property type="entry name" value="Integrin alpha N-terminal domain"/>
    <property type="match status" value="1"/>
</dbReference>